<reference evidence="2" key="1">
    <citation type="submission" date="2021-01" db="EMBL/GenBank/DDBJ databases">
        <authorList>
            <consortium name="Aspergillus puulaauensis MK2 genome sequencing consortium"/>
            <person name="Kazuki M."/>
            <person name="Futagami T."/>
        </authorList>
    </citation>
    <scope>NUCLEOTIDE SEQUENCE</scope>
    <source>
        <strain evidence="2">MK2</strain>
    </source>
</reference>
<gene>
    <name evidence="2" type="ORF">APUU_50789A</name>
</gene>
<feature type="transmembrane region" description="Helical" evidence="1">
    <location>
        <begin position="64"/>
        <end position="83"/>
    </location>
</feature>
<name>A0A7R8AQP4_9EURO</name>
<dbReference type="RefSeq" id="XP_041558272.1">
    <property type="nucleotide sequence ID" value="XM_041705825.1"/>
</dbReference>
<dbReference type="PANTHER" id="PTHR34286:SF1">
    <property type="entry name" value="TRANSMEMBRANE PROTEIN"/>
    <property type="match status" value="1"/>
</dbReference>
<protein>
    <submittedName>
        <fullName evidence="2">Uncharacterized protein</fullName>
    </submittedName>
</protein>
<dbReference type="AlphaFoldDB" id="A0A7R8AQP4"/>
<keyword evidence="1" id="KW-1133">Transmembrane helix</keyword>
<dbReference type="GeneID" id="64976083"/>
<proteinExistence type="predicted"/>
<evidence type="ECO:0000313" key="3">
    <source>
        <dbReference type="Proteomes" id="UP000654913"/>
    </source>
</evidence>
<keyword evidence="3" id="KW-1185">Reference proteome</keyword>
<dbReference type="Proteomes" id="UP000654913">
    <property type="component" value="Chromosome 5"/>
</dbReference>
<organism evidence="2 3">
    <name type="scientific">Aspergillus puulaauensis</name>
    <dbReference type="NCBI Taxonomy" id="1220207"/>
    <lineage>
        <taxon>Eukaryota</taxon>
        <taxon>Fungi</taxon>
        <taxon>Dikarya</taxon>
        <taxon>Ascomycota</taxon>
        <taxon>Pezizomycotina</taxon>
        <taxon>Eurotiomycetes</taxon>
        <taxon>Eurotiomycetidae</taxon>
        <taxon>Eurotiales</taxon>
        <taxon>Aspergillaceae</taxon>
        <taxon>Aspergillus</taxon>
    </lineage>
</organism>
<keyword evidence="1" id="KW-0472">Membrane</keyword>
<dbReference type="PANTHER" id="PTHR34286">
    <property type="entry name" value="TRANSMEMBRANE PROTEIN"/>
    <property type="match status" value="1"/>
</dbReference>
<evidence type="ECO:0000313" key="2">
    <source>
        <dbReference type="EMBL" id="BCS26078.1"/>
    </source>
</evidence>
<accession>A0A7R8AQP4</accession>
<evidence type="ECO:0000256" key="1">
    <source>
        <dbReference type="SAM" id="Phobius"/>
    </source>
</evidence>
<keyword evidence="1" id="KW-0812">Transmembrane</keyword>
<reference evidence="2" key="2">
    <citation type="submission" date="2021-02" db="EMBL/GenBank/DDBJ databases">
        <title>Aspergillus puulaauensis MK2 genome sequence.</title>
        <authorList>
            <person name="Futagami T."/>
            <person name="Mori K."/>
            <person name="Kadooka C."/>
            <person name="Tanaka T."/>
        </authorList>
    </citation>
    <scope>NUCLEOTIDE SEQUENCE</scope>
    <source>
        <strain evidence="2">MK2</strain>
    </source>
</reference>
<sequence>MNDGPSGRVVEGITYQTHQNCQLSSFKLRNHLSVAMGGGGKIPYPKEVWSPAGGWYAQPANWRANTAIIGAAMIGIVAAVWSISAEREHRDKMPEPGRFFPSRYWSKQIIEHERQQTAKNDS</sequence>
<dbReference type="OrthoDB" id="2100988at2759"/>
<dbReference type="KEGG" id="apuu:APUU_50789A"/>
<dbReference type="EMBL" id="AP024447">
    <property type="protein sequence ID" value="BCS26078.1"/>
    <property type="molecule type" value="Genomic_DNA"/>
</dbReference>